<dbReference type="AlphaFoldDB" id="A0A367JBY5"/>
<comment type="caution">
    <text evidence="1">The sequence shown here is derived from an EMBL/GenBank/DDBJ whole genome shotgun (WGS) entry which is preliminary data.</text>
</comment>
<reference evidence="1 2" key="1">
    <citation type="journal article" date="2018" name="G3 (Bethesda)">
        <title>Phylogenetic and Phylogenomic Definition of Rhizopus Species.</title>
        <authorList>
            <person name="Gryganskyi A.P."/>
            <person name="Golan J."/>
            <person name="Dolatabadi S."/>
            <person name="Mondo S."/>
            <person name="Robb S."/>
            <person name="Idnurm A."/>
            <person name="Muszewska A."/>
            <person name="Steczkiewicz K."/>
            <person name="Masonjones S."/>
            <person name="Liao H.L."/>
            <person name="Gajdeczka M.T."/>
            <person name="Anike F."/>
            <person name="Vuek A."/>
            <person name="Anishchenko I.M."/>
            <person name="Voigt K."/>
            <person name="de Hoog G.S."/>
            <person name="Smith M.E."/>
            <person name="Heitman J."/>
            <person name="Vilgalys R."/>
            <person name="Stajich J.E."/>
        </authorList>
    </citation>
    <scope>NUCLEOTIDE SEQUENCE [LARGE SCALE GENOMIC DNA]</scope>
    <source>
        <strain evidence="1 2">CBS 357.93</strain>
    </source>
</reference>
<organism evidence="1 2">
    <name type="scientific">Rhizopus azygosporus</name>
    <name type="common">Rhizopus microsporus var. azygosporus</name>
    <dbReference type="NCBI Taxonomy" id="86630"/>
    <lineage>
        <taxon>Eukaryota</taxon>
        <taxon>Fungi</taxon>
        <taxon>Fungi incertae sedis</taxon>
        <taxon>Mucoromycota</taxon>
        <taxon>Mucoromycotina</taxon>
        <taxon>Mucoromycetes</taxon>
        <taxon>Mucorales</taxon>
        <taxon>Mucorineae</taxon>
        <taxon>Rhizopodaceae</taxon>
        <taxon>Rhizopus</taxon>
    </lineage>
</organism>
<name>A0A367JBY5_RHIAZ</name>
<dbReference type="Proteomes" id="UP000252139">
    <property type="component" value="Unassembled WGS sequence"/>
</dbReference>
<evidence type="ECO:0000313" key="2">
    <source>
        <dbReference type="Proteomes" id="UP000252139"/>
    </source>
</evidence>
<proteinExistence type="predicted"/>
<dbReference type="EMBL" id="PJQL01001673">
    <property type="protein sequence ID" value="RCH87369.1"/>
    <property type="molecule type" value="Genomic_DNA"/>
</dbReference>
<accession>A0A367JBY5</accession>
<protein>
    <submittedName>
        <fullName evidence="1">Uncharacterized protein</fullName>
    </submittedName>
</protein>
<evidence type="ECO:0000313" key="1">
    <source>
        <dbReference type="EMBL" id="RCH87369.1"/>
    </source>
</evidence>
<sequence>MSEAVAATLKKPLHFGGMLTILFDGLGQLQPIRVVEDGHFFDSYVIRGSIRITLTLRQRQIATDTHSQAFLRKIRIGITDDTVVQYIMQHRRDDRDIPLAVMCSFTSRTEVQDYIHVL</sequence>
<keyword evidence="2" id="KW-1185">Reference proteome</keyword>
<gene>
    <name evidence="1" type="ORF">CU097_008337</name>
</gene>
<dbReference type="OrthoDB" id="2325450at2759"/>